<gene>
    <name evidence="1" type="ORF">SOCE26_106700</name>
</gene>
<proteinExistence type="predicted"/>
<evidence type="ECO:0000313" key="1">
    <source>
        <dbReference type="EMBL" id="AUX49125.1"/>
    </source>
</evidence>
<reference evidence="1 2" key="1">
    <citation type="submission" date="2015-09" db="EMBL/GenBank/DDBJ databases">
        <title>Sorangium comparison.</title>
        <authorList>
            <person name="Zaburannyi N."/>
            <person name="Bunk B."/>
            <person name="Overmann J."/>
            <person name="Mueller R."/>
        </authorList>
    </citation>
    <scope>NUCLEOTIDE SEQUENCE [LARGE SCALE GENOMIC DNA]</scope>
    <source>
        <strain evidence="1 2">So ce26</strain>
    </source>
</reference>
<sequence>MPLPEAPRVVHVRQAPVGEARSAVAHGDPMAMRVVVVGHDERRRWGGTYELGPPTNEGVSWGWSGEEITGEDGIAVETPRFRA</sequence>
<dbReference type="EMBL" id="CP012673">
    <property type="protein sequence ID" value="AUX49125.1"/>
    <property type="molecule type" value="Genomic_DNA"/>
</dbReference>
<name>A0A2L0FBZ4_SORCE</name>
<accession>A0A2L0FBZ4</accession>
<protein>
    <submittedName>
        <fullName evidence="1">Uncharacterized protein</fullName>
    </submittedName>
</protein>
<organism evidence="1 2">
    <name type="scientific">Sorangium cellulosum</name>
    <name type="common">Polyangium cellulosum</name>
    <dbReference type="NCBI Taxonomy" id="56"/>
    <lineage>
        <taxon>Bacteria</taxon>
        <taxon>Pseudomonadati</taxon>
        <taxon>Myxococcota</taxon>
        <taxon>Polyangia</taxon>
        <taxon>Polyangiales</taxon>
        <taxon>Polyangiaceae</taxon>
        <taxon>Sorangium</taxon>
    </lineage>
</organism>
<dbReference type="AlphaFoldDB" id="A0A2L0FBZ4"/>
<evidence type="ECO:0000313" key="2">
    <source>
        <dbReference type="Proteomes" id="UP000238348"/>
    </source>
</evidence>
<dbReference type="Proteomes" id="UP000238348">
    <property type="component" value="Chromosome"/>
</dbReference>